<protein>
    <submittedName>
        <fullName evidence="3">UspA domain protein</fullName>
    </submittedName>
</protein>
<organism evidence="3 4">
    <name type="scientific">Halococcus hamelinensis 100A6</name>
    <dbReference type="NCBI Taxonomy" id="1132509"/>
    <lineage>
        <taxon>Archaea</taxon>
        <taxon>Methanobacteriati</taxon>
        <taxon>Methanobacteriota</taxon>
        <taxon>Stenosarchaea group</taxon>
        <taxon>Halobacteria</taxon>
        <taxon>Halobacteriales</taxon>
        <taxon>Halococcaceae</taxon>
        <taxon>Halococcus</taxon>
    </lineage>
</organism>
<dbReference type="PANTHER" id="PTHR46268">
    <property type="entry name" value="STRESS RESPONSE PROTEIN NHAX"/>
    <property type="match status" value="1"/>
</dbReference>
<dbReference type="PRINTS" id="PR01438">
    <property type="entry name" value="UNVRSLSTRESS"/>
</dbReference>
<accession>M0M2E5</accession>
<dbReference type="RefSeq" id="WP_007693155.1">
    <property type="nucleotide sequence ID" value="NZ_AJRK01000426.1"/>
</dbReference>
<dbReference type="OrthoDB" id="105697at2157"/>
<gene>
    <name evidence="3" type="ORF">C447_09197</name>
</gene>
<dbReference type="eggNOG" id="arCOG00449">
    <property type="taxonomic scope" value="Archaea"/>
</dbReference>
<evidence type="ECO:0000313" key="4">
    <source>
        <dbReference type="Proteomes" id="UP000011566"/>
    </source>
</evidence>
<evidence type="ECO:0000313" key="3">
    <source>
        <dbReference type="EMBL" id="EMA38560.1"/>
    </source>
</evidence>
<dbReference type="Pfam" id="PF00582">
    <property type="entry name" value="Usp"/>
    <property type="match status" value="2"/>
</dbReference>
<dbReference type="Gene3D" id="3.40.50.620">
    <property type="entry name" value="HUPs"/>
    <property type="match status" value="2"/>
</dbReference>
<feature type="domain" description="UspA" evidence="2">
    <location>
        <begin position="1"/>
        <end position="139"/>
    </location>
</feature>
<dbReference type="Proteomes" id="UP000011566">
    <property type="component" value="Unassembled WGS sequence"/>
</dbReference>
<proteinExistence type="inferred from homology"/>
<dbReference type="InterPro" id="IPR006016">
    <property type="entry name" value="UspA"/>
</dbReference>
<keyword evidence="4" id="KW-1185">Reference proteome</keyword>
<sequence length="289" mass="30097">MYDTLLVPTDGSDAAEAAAESALVLARQFDASIHAVHVLGRGDLPADVESEAAAELTDAAEATLSTVADLAADSGVAVTTQVLETTDPIHDAIVDYAIDNTIDGIVMGTHGRTGISRFVVGSVTERTLRVSPKPVLTVHENTPLDRDIETILLPTDGSSTAEVASEQAIALAAATDAALHVVHVVDLTVAWGEGSPVVIDALREEGRQAVDDVVARADDAGVRSVEASVLNGTPVRALLDYADDRAIDLVVMGTHGRTGLNRYLLGSVTERVVRLGDGPVLAVSMPDDR</sequence>
<evidence type="ECO:0000259" key="2">
    <source>
        <dbReference type="Pfam" id="PF00582"/>
    </source>
</evidence>
<comment type="similarity">
    <text evidence="1">Belongs to the universal stress protein A family.</text>
</comment>
<feature type="domain" description="UspA" evidence="2">
    <location>
        <begin position="149"/>
        <end position="283"/>
    </location>
</feature>
<dbReference type="CDD" id="cd00293">
    <property type="entry name" value="USP-like"/>
    <property type="match status" value="2"/>
</dbReference>
<name>M0M2E5_9EURY</name>
<dbReference type="InterPro" id="IPR006015">
    <property type="entry name" value="Universal_stress_UspA"/>
</dbReference>
<comment type="caution">
    <text evidence="3">The sequence shown here is derived from an EMBL/GenBank/DDBJ whole genome shotgun (WGS) entry which is preliminary data.</text>
</comment>
<evidence type="ECO:0000256" key="1">
    <source>
        <dbReference type="ARBA" id="ARBA00008791"/>
    </source>
</evidence>
<dbReference type="PANTHER" id="PTHR46268:SF6">
    <property type="entry name" value="UNIVERSAL STRESS PROTEIN UP12"/>
    <property type="match status" value="1"/>
</dbReference>
<dbReference type="EMBL" id="AOMB01000029">
    <property type="protein sequence ID" value="EMA38560.1"/>
    <property type="molecule type" value="Genomic_DNA"/>
</dbReference>
<dbReference type="InterPro" id="IPR014729">
    <property type="entry name" value="Rossmann-like_a/b/a_fold"/>
</dbReference>
<dbReference type="PATRIC" id="fig|1132509.6.peg.2077"/>
<dbReference type="AlphaFoldDB" id="M0M2E5"/>
<dbReference type="SUPFAM" id="SSF52402">
    <property type="entry name" value="Adenine nucleotide alpha hydrolases-like"/>
    <property type="match status" value="2"/>
</dbReference>
<reference evidence="3 4" key="1">
    <citation type="journal article" date="2014" name="PLoS Genet.">
        <title>Phylogenetically driven sequencing of extremely halophilic archaea reveals strategies for static and dynamic osmo-response.</title>
        <authorList>
            <person name="Becker E.A."/>
            <person name="Seitzer P.M."/>
            <person name="Tritt A."/>
            <person name="Larsen D."/>
            <person name="Krusor M."/>
            <person name="Yao A.I."/>
            <person name="Wu D."/>
            <person name="Madern D."/>
            <person name="Eisen J.A."/>
            <person name="Darling A.E."/>
            <person name="Facciotti M.T."/>
        </authorList>
    </citation>
    <scope>NUCLEOTIDE SEQUENCE [LARGE SCALE GENOMIC DNA]</scope>
    <source>
        <strain evidence="3 4">100A6</strain>
    </source>
</reference>